<gene>
    <name evidence="2" type="ORF">ACFQB0_01960</name>
</gene>
<keyword evidence="1" id="KW-0812">Transmembrane</keyword>
<dbReference type="RefSeq" id="WP_386726907.1">
    <property type="nucleotide sequence ID" value="NZ_JBHSTP010000001.1"/>
</dbReference>
<feature type="transmembrane region" description="Helical" evidence="1">
    <location>
        <begin position="21"/>
        <end position="41"/>
    </location>
</feature>
<accession>A0ABW1VA87</accession>
<evidence type="ECO:0000313" key="3">
    <source>
        <dbReference type="Proteomes" id="UP001596306"/>
    </source>
</evidence>
<feature type="transmembrane region" description="Helical" evidence="1">
    <location>
        <begin position="136"/>
        <end position="162"/>
    </location>
</feature>
<evidence type="ECO:0000313" key="2">
    <source>
        <dbReference type="EMBL" id="MFC6354881.1"/>
    </source>
</evidence>
<dbReference type="EMBL" id="JBHSTP010000001">
    <property type="protein sequence ID" value="MFC6354881.1"/>
    <property type="molecule type" value="Genomic_DNA"/>
</dbReference>
<proteinExistence type="predicted"/>
<name>A0ABW1VA87_9MICO</name>
<feature type="transmembrane region" description="Helical" evidence="1">
    <location>
        <begin position="190"/>
        <end position="215"/>
    </location>
</feature>
<reference evidence="3" key="1">
    <citation type="journal article" date="2019" name="Int. J. Syst. Evol. Microbiol.">
        <title>The Global Catalogue of Microorganisms (GCM) 10K type strain sequencing project: providing services to taxonomists for standard genome sequencing and annotation.</title>
        <authorList>
            <consortium name="The Broad Institute Genomics Platform"/>
            <consortium name="The Broad Institute Genome Sequencing Center for Infectious Disease"/>
            <person name="Wu L."/>
            <person name="Ma J."/>
        </authorList>
    </citation>
    <scope>NUCLEOTIDE SEQUENCE [LARGE SCALE GENOMIC DNA]</scope>
    <source>
        <strain evidence="3">CCUG 43304</strain>
    </source>
</reference>
<feature type="transmembrane region" description="Helical" evidence="1">
    <location>
        <begin position="53"/>
        <end position="75"/>
    </location>
</feature>
<feature type="transmembrane region" description="Helical" evidence="1">
    <location>
        <begin position="96"/>
        <end position="116"/>
    </location>
</feature>
<sequence>MGAQPQSDGGALRRLDATLPAWMVAHPLTLGWLWLLFFAALLVATELFDWPDWIWGLLIAFSALPSFAAMVIVLQATPRRSLHAHSSVFGHFFTRYLTLVAAFVAWTTSIVIGASISSALQLAAENREEEVLGSGLSLVFGSFPLVATLLWVVFLLRCAWFLTRVRGWRQHPARTTIPARLLSSAPGLRTVVIGLAHPGILLAISVLSGIALLAVDLGGLE</sequence>
<protein>
    <submittedName>
        <fullName evidence="2">Uncharacterized protein</fullName>
    </submittedName>
</protein>
<keyword evidence="1" id="KW-1133">Transmembrane helix</keyword>
<dbReference type="Proteomes" id="UP001596306">
    <property type="component" value="Unassembled WGS sequence"/>
</dbReference>
<evidence type="ECO:0000256" key="1">
    <source>
        <dbReference type="SAM" id="Phobius"/>
    </source>
</evidence>
<organism evidence="2 3">
    <name type="scientific">Luethyella okanaganae</name>
    <dbReference type="NCBI Taxonomy" id="69372"/>
    <lineage>
        <taxon>Bacteria</taxon>
        <taxon>Bacillati</taxon>
        <taxon>Actinomycetota</taxon>
        <taxon>Actinomycetes</taxon>
        <taxon>Micrococcales</taxon>
        <taxon>Microbacteriaceae</taxon>
        <taxon>Luethyella</taxon>
    </lineage>
</organism>
<keyword evidence="3" id="KW-1185">Reference proteome</keyword>
<comment type="caution">
    <text evidence="2">The sequence shown here is derived from an EMBL/GenBank/DDBJ whole genome shotgun (WGS) entry which is preliminary data.</text>
</comment>
<keyword evidence="1" id="KW-0472">Membrane</keyword>